<comment type="subcellular location">
    <subcellularLocation>
        <location evidence="1">Nucleus</location>
        <location evidence="1">Nucleolus</location>
    </subcellularLocation>
</comment>
<dbReference type="AlphaFoldDB" id="A0A067MW27"/>
<protein>
    <recommendedName>
        <fullName evidence="3">Ribosome biogenesis protein SLX9</fullName>
    </recommendedName>
</protein>
<reference evidence="7" key="1">
    <citation type="journal article" date="2014" name="Proc. Natl. Acad. Sci. U.S.A.">
        <title>Extensive sampling of basidiomycete genomes demonstrates inadequacy of the white-rot/brown-rot paradigm for wood decay fungi.</title>
        <authorList>
            <person name="Riley R."/>
            <person name="Salamov A.A."/>
            <person name="Brown D.W."/>
            <person name="Nagy L.G."/>
            <person name="Floudas D."/>
            <person name="Held B.W."/>
            <person name="Levasseur A."/>
            <person name="Lombard V."/>
            <person name="Morin E."/>
            <person name="Otillar R."/>
            <person name="Lindquist E.A."/>
            <person name="Sun H."/>
            <person name="LaButti K.M."/>
            <person name="Schmutz J."/>
            <person name="Jabbour D."/>
            <person name="Luo H."/>
            <person name="Baker S.E."/>
            <person name="Pisabarro A.G."/>
            <person name="Walton J.D."/>
            <person name="Blanchette R.A."/>
            <person name="Henrissat B."/>
            <person name="Martin F."/>
            <person name="Cullen D."/>
            <person name="Hibbett D.S."/>
            <person name="Grigoriev I.V."/>
        </authorList>
    </citation>
    <scope>NUCLEOTIDE SEQUENCE [LARGE SCALE GENOMIC DNA]</scope>
    <source>
        <strain evidence="7">FD-172 SS1</strain>
    </source>
</reference>
<proteinExistence type="inferred from homology"/>
<keyword evidence="4" id="KW-0539">Nucleus</keyword>
<dbReference type="GO" id="GO:0030686">
    <property type="term" value="C:90S preribosome"/>
    <property type="evidence" value="ECO:0007669"/>
    <property type="project" value="InterPro"/>
</dbReference>
<keyword evidence="7" id="KW-1185">Reference proteome</keyword>
<gene>
    <name evidence="6" type="ORF">BOTBODRAFT_169983</name>
</gene>
<evidence type="ECO:0000256" key="4">
    <source>
        <dbReference type="ARBA" id="ARBA00023242"/>
    </source>
</evidence>
<dbReference type="InterPro" id="IPR028160">
    <property type="entry name" value="Slx9-like"/>
</dbReference>
<dbReference type="EMBL" id="KL198018">
    <property type="protein sequence ID" value="KDQ19943.1"/>
    <property type="molecule type" value="Genomic_DNA"/>
</dbReference>
<evidence type="ECO:0000256" key="1">
    <source>
        <dbReference type="ARBA" id="ARBA00004604"/>
    </source>
</evidence>
<name>A0A067MW27_BOTB1</name>
<accession>A0A067MW27</accession>
<dbReference type="OrthoDB" id="18703at2759"/>
<evidence type="ECO:0000256" key="5">
    <source>
        <dbReference type="SAM" id="MobiDB-lite"/>
    </source>
</evidence>
<dbReference type="STRING" id="930990.A0A067MW27"/>
<dbReference type="GO" id="GO:0005730">
    <property type="term" value="C:nucleolus"/>
    <property type="evidence" value="ECO:0007669"/>
    <property type="project" value="UniProtKB-SubCell"/>
</dbReference>
<dbReference type="FunCoup" id="A0A067MW27">
    <property type="interactions" value="43"/>
</dbReference>
<evidence type="ECO:0000313" key="6">
    <source>
        <dbReference type="EMBL" id="KDQ19943.1"/>
    </source>
</evidence>
<organism evidence="6 7">
    <name type="scientific">Botryobasidium botryosum (strain FD-172 SS1)</name>
    <dbReference type="NCBI Taxonomy" id="930990"/>
    <lineage>
        <taxon>Eukaryota</taxon>
        <taxon>Fungi</taxon>
        <taxon>Dikarya</taxon>
        <taxon>Basidiomycota</taxon>
        <taxon>Agaricomycotina</taxon>
        <taxon>Agaricomycetes</taxon>
        <taxon>Cantharellales</taxon>
        <taxon>Botryobasidiaceae</taxon>
        <taxon>Botryobasidium</taxon>
    </lineage>
</organism>
<evidence type="ECO:0000313" key="7">
    <source>
        <dbReference type="Proteomes" id="UP000027195"/>
    </source>
</evidence>
<sequence>MTAQPGYPIENSPFKKMQLKASQLARRQASEILEALNTEEPRAQLTKKEKLQLKHQTFMERLETRSSPYSKSHARRLKRKAKEALVTDFKDIGAVLSAMTEDTHTDPAPTADSNVQGEKPRPKQVSGKIGEGKGVTLTAAQRKKALHIERIRQPLIRTNATFSSNPFETIRLHAQNTLIKHERPNTETS</sequence>
<evidence type="ECO:0000256" key="3">
    <source>
        <dbReference type="ARBA" id="ARBA00021321"/>
    </source>
</evidence>
<dbReference type="InParanoid" id="A0A067MW27"/>
<dbReference type="HOGENOM" id="CLU_116375_0_0_1"/>
<dbReference type="Pfam" id="PF15341">
    <property type="entry name" value="SLX9"/>
    <property type="match status" value="1"/>
</dbReference>
<dbReference type="Proteomes" id="UP000027195">
    <property type="component" value="Unassembled WGS sequence"/>
</dbReference>
<dbReference type="GO" id="GO:0030688">
    <property type="term" value="C:preribosome, small subunit precursor"/>
    <property type="evidence" value="ECO:0007669"/>
    <property type="project" value="InterPro"/>
</dbReference>
<feature type="region of interest" description="Disordered" evidence="5">
    <location>
        <begin position="100"/>
        <end position="132"/>
    </location>
</feature>
<comment type="similarity">
    <text evidence="2">Belongs to the SLX9 family.</text>
</comment>
<evidence type="ECO:0000256" key="2">
    <source>
        <dbReference type="ARBA" id="ARBA00011022"/>
    </source>
</evidence>
<dbReference type="GO" id="GO:0000462">
    <property type="term" value="P:maturation of SSU-rRNA from tricistronic rRNA transcript (SSU-rRNA, 5.8S rRNA, LSU-rRNA)"/>
    <property type="evidence" value="ECO:0007669"/>
    <property type="project" value="InterPro"/>
</dbReference>